<feature type="binding site" evidence="9">
    <location>
        <position position="373"/>
    </location>
    <ligand>
        <name>Mg(2+)</name>
        <dbReference type="ChEBI" id="CHEBI:18420"/>
        <label>2</label>
    </ligand>
</feature>
<reference evidence="11" key="1">
    <citation type="submission" date="2020-09" db="EMBL/GenBank/DDBJ databases">
        <title>Leviviricetes taxonomy.</title>
        <authorList>
            <person name="Stockdale S.R."/>
            <person name="Callanan J."/>
            <person name="Adriaenssens E.M."/>
            <person name="Kuhn J.H."/>
            <person name="Rumnieks J."/>
            <person name="Shkoporov A."/>
            <person name="Draper L.A."/>
            <person name="Ross P."/>
            <person name="Hill C."/>
        </authorList>
    </citation>
    <scope>NUCLEOTIDE SEQUENCE</scope>
</reference>
<proteinExistence type="predicted"/>
<comment type="catalytic activity">
    <reaction evidence="8">
        <text>RNA(n) + a ribonucleoside 5'-triphosphate = RNA(n+1) + diphosphate</text>
        <dbReference type="Rhea" id="RHEA:21248"/>
        <dbReference type="Rhea" id="RHEA-COMP:14527"/>
        <dbReference type="Rhea" id="RHEA-COMP:17342"/>
        <dbReference type="ChEBI" id="CHEBI:33019"/>
        <dbReference type="ChEBI" id="CHEBI:61557"/>
        <dbReference type="ChEBI" id="CHEBI:140395"/>
        <dbReference type="EC" id="2.7.7.48"/>
    </reaction>
</comment>
<evidence type="ECO:0000256" key="8">
    <source>
        <dbReference type="ARBA" id="ARBA00048744"/>
    </source>
</evidence>
<sequence>MKTKLLSETTAGVSFKELLKFSLEFFEAIDSPISLSCYLLLKNREYLQLVQRELNPLNYLTAWEFQQDYASVSLLKKYPGFDLGLDLEAEALEKFLWAEDQCRKTNEELNKREVLGGEDSSLTLSSVLYEASRFASRILGTLPHPSRLHLEFGPGASSSCKGRNISISDKLQSPIVVTRAALHLVDSHFSSYPWRVAGAVGIVPSGAFCYTSDALSLRDYNELAFVPKSSTSLRAICIEPNDMVYLQKGYGNYIRNKLRLAGLDITKQQSINAEFARRGSIDGTFATIDLKSASDTISDRILFEILPHEWYERLKNLTCQYTKLPDGRIIRNQKFSSMGNGFTFELETLLFFCIAKAVKRLKQVSGHVQVYGDDIICPTEMGACLVDSLKACGFVINESKTFLDGPFRESCGSDWFLGTNVRPIFQKKDICNVFEIYSLANSVRRLARSFAGVDGICDSRFYRCWVRLTRLVSADLRLYGPAYLGDIVFECNRAYRGQSCYEGGYIPVCTPVPERRALNAFSTPSQIGSLLLGVGEEFSIRGRITKYRVVINRVSSSFWSWDDGVWSHMA</sequence>
<dbReference type="GO" id="GO:0003968">
    <property type="term" value="F:RNA-directed RNA polymerase activity"/>
    <property type="evidence" value="ECO:0007669"/>
    <property type="project" value="UniProtKB-KW"/>
</dbReference>
<dbReference type="Proteomes" id="UP000679056">
    <property type="component" value="Segment"/>
</dbReference>
<feature type="binding site" evidence="9">
    <location>
        <position position="374"/>
    </location>
    <ligand>
        <name>Mg(2+)</name>
        <dbReference type="ChEBI" id="CHEBI:18420"/>
        <label>2</label>
    </ligand>
</feature>
<dbReference type="InterPro" id="IPR005093">
    <property type="entry name" value="RNArep_beta"/>
</dbReference>
<keyword evidence="9" id="KW-0460">Magnesium</keyword>
<evidence type="ECO:0000256" key="3">
    <source>
        <dbReference type="ARBA" id="ARBA00022679"/>
    </source>
</evidence>
<evidence type="ECO:0000256" key="4">
    <source>
        <dbReference type="ARBA" id="ARBA00022695"/>
    </source>
</evidence>
<dbReference type="KEGG" id="vg:80398181"/>
<keyword evidence="2 11" id="KW-0696">RNA-directed RNA polymerase</keyword>
<keyword evidence="3" id="KW-0808">Transferase</keyword>
<keyword evidence="12" id="KW-1185">Reference proteome</keyword>
<dbReference type="InterPro" id="IPR043502">
    <property type="entry name" value="DNA/RNA_pol_sf"/>
</dbReference>
<name>A0A8S5KZG6_9VIRU</name>
<dbReference type="Pfam" id="PF03431">
    <property type="entry name" value="RNA_replicase_B"/>
    <property type="match status" value="1"/>
</dbReference>
<feature type="binding site" evidence="9">
    <location>
        <position position="289"/>
    </location>
    <ligand>
        <name>Mg(2+)</name>
        <dbReference type="ChEBI" id="CHEBI:18420"/>
        <label>2</label>
    </ligand>
</feature>
<dbReference type="EMBL" id="BK013722">
    <property type="protein sequence ID" value="DAD51110.1"/>
    <property type="molecule type" value="Genomic_RNA"/>
</dbReference>
<evidence type="ECO:0000313" key="11">
    <source>
        <dbReference type="EMBL" id="DAD51110.1"/>
    </source>
</evidence>
<dbReference type="PROSITE" id="PS50522">
    <property type="entry name" value="RDRP_PHAGE"/>
    <property type="match status" value="1"/>
</dbReference>
<evidence type="ECO:0000256" key="2">
    <source>
        <dbReference type="ARBA" id="ARBA00022484"/>
    </source>
</evidence>
<keyword evidence="4" id="KW-0548">Nucleotidyltransferase</keyword>
<dbReference type="InterPro" id="IPR007096">
    <property type="entry name" value="RNA-dir_Rpol_cat_phage"/>
</dbReference>
<dbReference type="RefSeq" id="YP_010769227.1">
    <property type="nucleotide sequence ID" value="NC_073913.1"/>
</dbReference>
<feature type="domain" description="RdRp catalytic" evidence="10">
    <location>
        <begin position="274"/>
        <end position="405"/>
    </location>
</feature>
<keyword evidence="5" id="KW-0547">Nucleotide-binding</keyword>
<organism evidence="11 12">
    <name type="scientific">ssRNA phage SRR7976300_6</name>
    <dbReference type="NCBI Taxonomy" id="2786655"/>
    <lineage>
        <taxon>Viruses</taxon>
        <taxon>Riboviria</taxon>
        <taxon>Orthornavirae</taxon>
        <taxon>Lenarviricota</taxon>
        <taxon>Leviviricetes</taxon>
        <taxon>Norzivirales</taxon>
        <taxon>Fiersviridae</taxon>
        <taxon>Chobevirus</taxon>
        <taxon>Chobevirus lutivicinum</taxon>
    </lineage>
</organism>
<evidence type="ECO:0000256" key="9">
    <source>
        <dbReference type="PIRSR" id="PIRSR605093-1"/>
    </source>
</evidence>
<gene>
    <name evidence="11" type="primary">SRR7976300_6_3</name>
</gene>
<keyword evidence="9" id="KW-0479">Metal-binding</keyword>
<evidence type="ECO:0000313" key="12">
    <source>
        <dbReference type="Proteomes" id="UP000679056"/>
    </source>
</evidence>
<dbReference type="GO" id="GO:0039694">
    <property type="term" value="P:viral RNA genome replication"/>
    <property type="evidence" value="ECO:0007669"/>
    <property type="project" value="InterPro"/>
</dbReference>
<evidence type="ECO:0000256" key="7">
    <source>
        <dbReference type="ARBA" id="ARBA00030248"/>
    </source>
</evidence>
<protein>
    <recommendedName>
        <fullName evidence="1">RNA-directed RNA polymerase</fullName>
        <ecNumber evidence="1">2.7.7.48</ecNumber>
    </recommendedName>
    <alternativeName>
        <fullName evidence="7">RNA replicase beta chain</fullName>
    </alternativeName>
</protein>
<dbReference type="SUPFAM" id="SSF56672">
    <property type="entry name" value="DNA/RNA polymerases"/>
    <property type="match status" value="1"/>
</dbReference>
<evidence type="ECO:0000259" key="10">
    <source>
        <dbReference type="PROSITE" id="PS50522"/>
    </source>
</evidence>
<evidence type="ECO:0000256" key="6">
    <source>
        <dbReference type="ARBA" id="ARBA00022953"/>
    </source>
</evidence>
<evidence type="ECO:0000256" key="1">
    <source>
        <dbReference type="ARBA" id="ARBA00012494"/>
    </source>
</evidence>
<dbReference type="GO" id="GO:0000166">
    <property type="term" value="F:nucleotide binding"/>
    <property type="evidence" value="ECO:0007669"/>
    <property type="project" value="UniProtKB-KW"/>
</dbReference>
<evidence type="ECO:0000256" key="5">
    <source>
        <dbReference type="ARBA" id="ARBA00022741"/>
    </source>
</evidence>
<dbReference type="GeneID" id="80398181"/>
<dbReference type="GO" id="GO:0046872">
    <property type="term" value="F:metal ion binding"/>
    <property type="evidence" value="ECO:0007669"/>
    <property type="project" value="UniProtKB-KW"/>
</dbReference>
<accession>A0A8S5KZG6</accession>
<keyword evidence="6" id="KW-0693">Viral RNA replication</keyword>
<dbReference type="EC" id="2.7.7.48" evidence="1"/>
<comment type="cofactor">
    <cofactor evidence="9">
        <name>Mg(2+)</name>
        <dbReference type="ChEBI" id="CHEBI:18420"/>
    </cofactor>
    <text evidence="9">Binds 2 Mg(2+) per subunit.</text>
</comment>